<evidence type="ECO:0000313" key="5">
    <source>
        <dbReference type="Proteomes" id="UP000661012"/>
    </source>
</evidence>
<dbReference type="NCBIfam" id="NF037959">
    <property type="entry name" value="MFS_SpdSyn"/>
    <property type="match status" value="1"/>
</dbReference>
<dbReference type="GO" id="GO:0006596">
    <property type="term" value="P:polyamine biosynthetic process"/>
    <property type="evidence" value="ECO:0007669"/>
    <property type="project" value="UniProtKB-KW"/>
</dbReference>
<evidence type="ECO:0000313" key="4">
    <source>
        <dbReference type="Proteomes" id="UP000306393"/>
    </source>
</evidence>
<keyword evidence="5" id="KW-1185">Reference proteome</keyword>
<reference evidence="2 5" key="2">
    <citation type="journal article" date="2020" name="FEMS Microbiol. Ecol.">
        <title>Temporal dynamics of bacterial communities during seed development and maturation.</title>
        <authorList>
            <person name="Chesneau G."/>
            <person name="Torres-Cortes G."/>
            <person name="Briand M."/>
            <person name="Darrasse A."/>
            <person name="Preveaux A."/>
            <person name="Marais C."/>
            <person name="Jacques M.A."/>
            <person name="Shade A."/>
            <person name="Barret M."/>
        </authorList>
    </citation>
    <scope>NUCLEOTIDE SEQUENCE [LARGE SCALE GENOMIC DNA]</scope>
    <source>
        <strain evidence="2 5">CFBP13732</strain>
    </source>
</reference>
<accession>A0A4U3F1I4</accession>
<dbReference type="OrthoDB" id="9761985at2"/>
<dbReference type="AlphaFoldDB" id="A0A4U3F1I4"/>
<sequence>MSDIDLYTSSPLFRIRGDIVTTVKDDHGEVIVIDNKTFRIMSFDRIFEQSKMQKNHSALPVHFYIRAMLMAVALTPAKRVLLLGLGGGSLVRALFARDPDIAIDVVELRHAVLTVAQDYFHLPVSEHIHYQVADAGEAIARETGRRYSLIFSDLYSANAIAPLQTSEAFLRHCAAKLEDGGWLVLNHAHKPEANSPFSCALTALFATVLYCTTPTGNVVIYASSSQLSRPLAGWQQQMKETGSDFATDMSPLAQKLAFWPGP</sequence>
<dbReference type="InterPro" id="IPR029063">
    <property type="entry name" value="SAM-dependent_MTases_sf"/>
</dbReference>
<dbReference type="SUPFAM" id="SSF53335">
    <property type="entry name" value="S-adenosyl-L-methionine-dependent methyltransferases"/>
    <property type="match status" value="1"/>
</dbReference>
<dbReference type="Proteomes" id="UP000661012">
    <property type="component" value="Unassembled WGS sequence"/>
</dbReference>
<proteinExistence type="predicted"/>
<dbReference type="RefSeq" id="WP_137269687.1">
    <property type="nucleotide sequence ID" value="NZ_JACYNM010000001.1"/>
</dbReference>
<evidence type="ECO:0000313" key="3">
    <source>
        <dbReference type="EMBL" id="TKJ87113.1"/>
    </source>
</evidence>
<keyword evidence="1" id="KW-0620">Polyamine biosynthesis</keyword>
<dbReference type="EMBL" id="JACYNN010000001">
    <property type="protein sequence ID" value="MBD8104857.1"/>
    <property type="molecule type" value="Genomic_DNA"/>
</dbReference>
<evidence type="ECO:0000256" key="1">
    <source>
        <dbReference type="ARBA" id="ARBA00023115"/>
    </source>
</evidence>
<dbReference type="PANTHER" id="PTHR43317:SF1">
    <property type="entry name" value="THERMOSPERMINE SYNTHASE ACAULIS5"/>
    <property type="match status" value="1"/>
</dbReference>
<protein>
    <submittedName>
        <fullName evidence="2 3">Spermidine synthase</fullName>
    </submittedName>
</protein>
<reference evidence="3 4" key="1">
    <citation type="journal article" date="2019" name="Sci. Rep.">
        <title>Differences in resource use lead to coexistence of seed-transmitted microbial populations.</title>
        <authorList>
            <person name="Torres-Cortes G."/>
            <person name="Garcia B.J."/>
            <person name="Compant S."/>
            <person name="Rezki S."/>
            <person name="Jones P."/>
            <person name="Preveaux A."/>
            <person name="Briand M."/>
            <person name="Roulet A."/>
            <person name="Bouchez O."/>
            <person name="Jacobson D."/>
            <person name="Barret M."/>
        </authorList>
    </citation>
    <scope>NUCLEOTIDE SEQUENCE [LARGE SCALE GENOMIC DNA]</scope>
    <source>
        <strain evidence="3 4">CFBP13511</strain>
    </source>
</reference>
<dbReference type="EMBL" id="QGAC01000017">
    <property type="protein sequence ID" value="TKJ87113.1"/>
    <property type="molecule type" value="Genomic_DNA"/>
</dbReference>
<name>A0A4U3F1I4_9GAMM</name>
<dbReference type="PANTHER" id="PTHR43317">
    <property type="entry name" value="THERMOSPERMINE SYNTHASE ACAULIS5"/>
    <property type="match status" value="1"/>
</dbReference>
<dbReference type="STRING" id="1219360.GCA_001571305_02873"/>
<dbReference type="CDD" id="cd02440">
    <property type="entry name" value="AdoMet_MTases"/>
    <property type="match status" value="1"/>
</dbReference>
<gene>
    <name evidence="3" type="ORF">EpCFBP13511_17205</name>
    <name evidence="2" type="ORF">IFT93_00275</name>
</gene>
<organism evidence="3 4">
    <name type="scientific">Erwinia persicina</name>
    <dbReference type="NCBI Taxonomy" id="55211"/>
    <lineage>
        <taxon>Bacteria</taxon>
        <taxon>Pseudomonadati</taxon>
        <taxon>Pseudomonadota</taxon>
        <taxon>Gammaproteobacteria</taxon>
        <taxon>Enterobacterales</taxon>
        <taxon>Erwiniaceae</taxon>
        <taxon>Erwinia</taxon>
    </lineage>
</organism>
<dbReference type="Proteomes" id="UP000306393">
    <property type="component" value="Unassembled WGS sequence"/>
</dbReference>
<comment type="caution">
    <text evidence="3">The sequence shown here is derived from an EMBL/GenBank/DDBJ whole genome shotgun (WGS) entry which is preliminary data.</text>
</comment>
<evidence type="ECO:0000313" key="2">
    <source>
        <dbReference type="EMBL" id="MBD8104857.1"/>
    </source>
</evidence>
<dbReference type="Gene3D" id="3.40.50.150">
    <property type="entry name" value="Vaccinia Virus protein VP39"/>
    <property type="match status" value="1"/>
</dbReference>